<dbReference type="InterPro" id="IPR041854">
    <property type="entry name" value="BFD-like_2Fe2S-bd_dom_sf"/>
</dbReference>
<keyword evidence="2" id="KW-0001">2Fe-2S</keyword>
<accession>A0ABQ0A405</accession>
<evidence type="ECO:0000256" key="8">
    <source>
        <dbReference type="ARBA" id="ARBA00039386"/>
    </source>
</evidence>
<comment type="caution">
    <text evidence="11">The sequence shown here is derived from an EMBL/GenBank/DDBJ whole genome shotgun (WGS) entry which is preliminary data.</text>
</comment>
<evidence type="ECO:0000259" key="10">
    <source>
        <dbReference type="Pfam" id="PF04324"/>
    </source>
</evidence>
<dbReference type="PANTHER" id="PTHR37424:SF1">
    <property type="entry name" value="BACTERIOFERRITIN-ASSOCIATED FERREDOXIN"/>
    <property type="match status" value="1"/>
</dbReference>
<dbReference type="CDD" id="cd19945">
    <property type="entry name" value="Fer2_BFD"/>
    <property type="match status" value="1"/>
</dbReference>
<evidence type="ECO:0000256" key="4">
    <source>
        <dbReference type="ARBA" id="ARBA00022982"/>
    </source>
</evidence>
<sequence length="69" mass="7336">MYICICKGITDSQIREAVCSGASSLRSVRQQLGAMTQCGKCAAQTRQLVNETISEISNADAGANYYSVA</sequence>
<organism evidence="11 12">
    <name type="scientific">Sessilibacter corallicola</name>
    <dbReference type="NCBI Taxonomy" id="2904075"/>
    <lineage>
        <taxon>Bacteria</taxon>
        <taxon>Pseudomonadati</taxon>
        <taxon>Pseudomonadota</taxon>
        <taxon>Gammaproteobacteria</taxon>
        <taxon>Cellvibrionales</taxon>
        <taxon>Cellvibrionaceae</taxon>
        <taxon>Sessilibacter</taxon>
    </lineage>
</organism>
<dbReference type="Gene3D" id="1.10.10.1100">
    <property type="entry name" value="BFD-like [2Fe-2S]-binding domain"/>
    <property type="match status" value="1"/>
</dbReference>
<proteinExistence type="inferred from homology"/>
<dbReference type="Pfam" id="PF04324">
    <property type="entry name" value="Fer2_BFD"/>
    <property type="match status" value="1"/>
</dbReference>
<dbReference type="PANTHER" id="PTHR37424">
    <property type="entry name" value="BACTERIOFERRITIN-ASSOCIATED FERREDOXIN"/>
    <property type="match status" value="1"/>
</dbReference>
<comment type="similarity">
    <text evidence="9">Belongs to the Bfd family.</text>
</comment>
<comment type="cofactor">
    <cofactor evidence="7">
        <name>[2Fe-2S] cluster</name>
        <dbReference type="ChEBI" id="CHEBI:190135"/>
    </cofactor>
</comment>
<evidence type="ECO:0000256" key="3">
    <source>
        <dbReference type="ARBA" id="ARBA00022723"/>
    </source>
</evidence>
<reference evidence="11 12" key="1">
    <citation type="submission" date="2024-04" db="EMBL/GenBank/DDBJ databases">
        <title>Draft genome sequence of Sessilibacter corallicola NBRC 116591.</title>
        <authorList>
            <person name="Miyakawa T."/>
            <person name="Kusuya Y."/>
            <person name="Miura T."/>
        </authorList>
    </citation>
    <scope>NUCLEOTIDE SEQUENCE [LARGE SCALE GENOMIC DNA]</scope>
    <source>
        <strain evidence="11 12">KU-00831-HH</strain>
    </source>
</reference>
<evidence type="ECO:0000256" key="6">
    <source>
        <dbReference type="ARBA" id="ARBA00023014"/>
    </source>
</evidence>
<feature type="domain" description="BFD-like [2Fe-2S]-binding" evidence="10">
    <location>
        <begin position="2"/>
        <end position="51"/>
    </location>
</feature>
<dbReference type="InterPro" id="IPR052371">
    <property type="entry name" value="BFD-associated_ferredoxin"/>
</dbReference>
<evidence type="ECO:0000256" key="7">
    <source>
        <dbReference type="ARBA" id="ARBA00034078"/>
    </source>
</evidence>
<keyword evidence="4" id="KW-0249">Electron transport</keyword>
<keyword evidence="5" id="KW-0408">Iron</keyword>
<evidence type="ECO:0000256" key="5">
    <source>
        <dbReference type="ARBA" id="ARBA00023004"/>
    </source>
</evidence>
<evidence type="ECO:0000256" key="2">
    <source>
        <dbReference type="ARBA" id="ARBA00022714"/>
    </source>
</evidence>
<evidence type="ECO:0000313" key="11">
    <source>
        <dbReference type="EMBL" id="GAA6166386.1"/>
    </source>
</evidence>
<keyword evidence="1" id="KW-0813">Transport</keyword>
<evidence type="ECO:0000313" key="12">
    <source>
        <dbReference type="Proteomes" id="UP001465153"/>
    </source>
</evidence>
<name>A0ABQ0A405_9GAMM</name>
<dbReference type="RefSeq" id="WP_233086581.1">
    <property type="nucleotide sequence ID" value="NZ_BAABWN010000001.1"/>
</dbReference>
<dbReference type="Proteomes" id="UP001465153">
    <property type="component" value="Unassembled WGS sequence"/>
</dbReference>
<evidence type="ECO:0000256" key="9">
    <source>
        <dbReference type="ARBA" id="ARBA00046332"/>
    </source>
</evidence>
<keyword evidence="3" id="KW-0479">Metal-binding</keyword>
<evidence type="ECO:0000256" key="1">
    <source>
        <dbReference type="ARBA" id="ARBA00022448"/>
    </source>
</evidence>
<dbReference type="InterPro" id="IPR007419">
    <property type="entry name" value="BFD-like_2Fe2S-bd_dom"/>
</dbReference>
<dbReference type="EMBL" id="BAABWN010000001">
    <property type="protein sequence ID" value="GAA6166386.1"/>
    <property type="molecule type" value="Genomic_DNA"/>
</dbReference>
<protein>
    <recommendedName>
        <fullName evidence="8">Bacterioferritin-associated ferredoxin</fullName>
    </recommendedName>
</protein>
<keyword evidence="12" id="KW-1185">Reference proteome</keyword>
<keyword evidence="6" id="KW-0411">Iron-sulfur</keyword>
<gene>
    <name evidence="11" type="ORF">NBRC116591_01960</name>
</gene>